<gene>
    <name evidence="2" type="ORF">BDY17DRAFT_323715</name>
</gene>
<dbReference type="Proteomes" id="UP000799767">
    <property type="component" value="Unassembled WGS sequence"/>
</dbReference>
<evidence type="ECO:0000313" key="3">
    <source>
        <dbReference type="Proteomes" id="UP000799767"/>
    </source>
</evidence>
<dbReference type="AlphaFoldDB" id="A0A6A6PU00"/>
<feature type="compositionally biased region" description="Acidic residues" evidence="1">
    <location>
        <begin position="23"/>
        <end position="34"/>
    </location>
</feature>
<dbReference type="EMBL" id="MU001635">
    <property type="protein sequence ID" value="KAF2482943.1"/>
    <property type="molecule type" value="Genomic_DNA"/>
</dbReference>
<organism evidence="2 3">
    <name type="scientific">Neohortaea acidophila</name>
    <dbReference type="NCBI Taxonomy" id="245834"/>
    <lineage>
        <taxon>Eukaryota</taxon>
        <taxon>Fungi</taxon>
        <taxon>Dikarya</taxon>
        <taxon>Ascomycota</taxon>
        <taxon>Pezizomycotina</taxon>
        <taxon>Dothideomycetes</taxon>
        <taxon>Dothideomycetidae</taxon>
        <taxon>Mycosphaerellales</taxon>
        <taxon>Teratosphaeriaceae</taxon>
        <taxon>Neohortaea</taxon>
    </lineage>
</organism>
<accession>A0A6A6PU00</accession>
<proteinExistence type="predicted"/>
<feature type="region of interest" description="Disordered" evidence="1">
    <location>
        <begin position="1"/>
        <end position="60"/>
    </location>
</feature>
<sequence>MQNLRDKIKRKLSIHDKNPDLSSYDDPEDIDDETAGYLQREADKAEESDQPHGKPGSFLNKLIMHGNKKTEEQLAREQALSSQNK</sequence>
<evidence type="ECO:0000256" key="1">
    <source>
        <dbReference type="SAM" id="MobiDB-lite"/>
    </source>
</evidence>
<dbReference type="RefSeq" id="XP_033589513.1">
    <property type="nucleotide sequence ID" value="XM_033737068.1"/>
</dbReference>
<dbReference type="GeneID" id="54478070"/>
<evidence type="ECO:0000313" key="2">
    <source>
        <dbReference type="EMBL" id="KAF2482943.1"/>
    </source>
</evidence>
<protein>
    <submittedName>
        <fullName evidence="2">Uncharacterized protein</fullName>
    </submittedName>
</protein>
<dbReference type="OrthoDB" id="5313204at2759"/>
<reference evidence="2" key="1">
    <citation type="journal article" date="2020" name="Stud. Mycol.">
        <title>101 Dothideomycetes genomes: a test case for predicting lifestyles and emergence of pathogens.</title>
        <authorList>
            <person name="Haridas S."/>
            <person name="Albert R."/>
            <person name="Binder M."/>
            <person name="Bloem J."/>
            <person name="Labutti K."/>
            <person name="Salamov A."/>
            <person name="Andreopoulos B."/>
            <person name="Baker S."/>
            <person name="Barry K."/>
            <person name="Bills G."/>
            <person name="Bluhm B."/>
            <person name="Cannon C."/>
            <person name="Castanera R."/>
            <person name="Culley D."/>
            <person name="Daum C."/>
            <person name="Ezra D."/>
            <person name="Gonzalez J."/>
            <person name="Henrissat B."/>
            <person name="Kuo A."/>
            <person name="Liang C."/>
            <person name="Lipzen A."/>
            <person name="Lutzoni F."/>
            <person name="Magnuson J."/>
            <person name="Mondo S."/>
            <person name="Nolan M."/>
            <person name="Ohm R."/>
            <person name="Pangilinan J."/>
            <person name="Park H.-J."/>
            <person name="Ramirez L."/>
            <person name="Alfaro M."/>
            <person name="Sun H."/>
            <person name="Tritt A."/>
            <person name="Yoshinaga Y."/>
            <person name="Zwiers L.-H."/>
            <person name="Turgeon B."/>
            <person name="Goodwin S."/>
            <person name="Spatafora J."/>
            <person name="Crous P."/>
            <person name="Grigoriev I."/>
        </authorList>
    </citation>
    <scope>NUCLEOTIDE SEQUENCE</scope>
    <source>
        <strain evidence="2">CBS 113389</strain>
    </source>
</reference>
<keyword evidence="3" id="KW-1185">Reference proteome</keyword>
<feature type="compositionally biased region" description="Basic and acidic residues" evidence="1">
    <location>
        <begin position="40"/>
        <end position="52"/>
    </location>
</feature>
<name>A0A6A6PU00_9PEZI</name>